<dbReference type="PROSITE" id="PS51192">
    <property type="entry name" value="HELICASE_ATP_BIND_1"/>
    <property type="match status" value="1"/>
</dbReference>
<dbReference type="InterPro" id="IPR050742">
    <property type="entry name" value="Helicase_Restrict-Modif_Enz"/>
</dbReference>
<dbReference type="GO" id="GO:0005524">
    <property type="term" value="F:ATP binding"/>
    <property type="evidence" value="ECO:0007669"/>
    <property type="project" value="InterPro"/>
</dbReference>
<feature type="domain" description="Helicase ATP-binding" evidence="1">
    <location>
        <begin position="33"/>
        <end position="179"/>
    </location>
</feature>
<dbReference type="Pfam" id="PF04851">
    <property type="entry name" value="ResIII"/>
    <property type="match status" value="1"/>
</dbReference>
<evidence type="ECO:0000313" key="2">
    <source>
        <dbReference type="EMBL" id="MBK5926864.1"/>
    </source>
</evidence>
<organism evidence="2 3">
    <name type="scientific">Rhodobaculum claviforme</name>
    <dbReference type="NCBI Taxonomy" id="1549854"/>
    <lineage>
        <taxon>Bacteria</taxon>
        <taxon>Pseudomonadati</taxon>
        <taxon>Pseudomonadota</taxon>
        <taxon>Alphaproteobacteria</taxon>
        <taxon>Rhodobacterales</taxon>
        <taxon>Paracoccaceae</taxon>
        <taxon>Rhodobaculum</taxon>
    </lineage>
</organism>
<keyword evidence="3" id="KW-1185">Reference proteome</keyword>
<dbReference type="GO" id="GO:0016787">
    <property type="term" value="F:hydrolase activity"/>
    <property type="evidence" value="ECO:0007669"/>
    <property type="project" value="InterPro"/>
</dbReference>
<dbReference type="SUPFAM" id="SSF52540">
    <property type="entry name" value="P-loop containing nucleoside triphosphate hydrolases"/>
    <property type="match status" value="1"/>
</dbReference>
<dbReference type="GO" id="GO:0003677">
    <property type="term" value="F:DNA binding"/>
    <property type="evidence" value="ECO:0007669"/>
    <property type="project" value="InterPro"/>
</dbReference>
<proteinExistence type="predicted"/>
<protein>
    <recommendedName>
        <fullName evidence="1">Helicase ATP-binding domain-containing protein</fullName>
    </recommendedName>
</protein>
<gene>
    <name evidence="2" type="ORF">CCR87_05815</name>
</gene>
<dbReference type="PANTHER" id="PTHR47396:SF1">
    <property type="entry name" value="ATP-DEPENDENT HELICASE IRC3-RELATED"/>
    <property type="match status" value="1"/>
</dbReference>
<dbReference type="InterPro" id="IPR014001">
    <property type="entry name" value="Helicase_ATP-bd"/>
</dbReference>
<dbReference type="EMBL" id="NHSD01000178">
    <property type="protein sequence ID" value="MBK5926864.1"/>
    <property type="molecule type" value="Genomic_DNA"/>
</dbReference>
<reference evidence="2" key="1">
    <citation type="submission" date="2017-05" db="EMBL/GenBank/DDBJ databases">
        <authorList>
            <person name="Imhoff J.F."/>
            <person name="Rahn T."/>
            <person name="Kuenzel S."/>
            <person name="Neulinger S.C."/>
        </authorList>
    </citation>
    <scope>NUCLEOTIDE SEQUENCE</scope>
    <source>
        <strain evidence="2">LMG 28126</strain>
    </source>
</reference>
<dbReference type="Proteomes" id="UP000706333">
    <property type="component" value="Unassembled WGS sequence"/>
</dbReference>
<comment type="caution">
    <text evidence="2">The sequence shown here is derived from an EMBL/GenBank/DDBJ whole genome shotgun (WGS) entry which is preliminary data.</text>
</comment>
<sequence length="499" mass="54243">MVAVMLDGDLFTAQAKAKVLRPHQVRALKMIRQSAGKGNRRIVCTMPTGAGKTVLAAKLIENALAKGNRAIFTAPAISLIGQTVAAFEAEGIRDTGVMQANHPRTNASARVQVASVQTLARRDIPDASLVIVDECHIRSQAIDDLMAERPDVFFIGLSATPWAKGMGLRWQDLVVPVTIGDLITDGFLSRFTAYAPNVPDLSGVKVRAGEYVESGLADVMGQAALMGSVVQTWLEKGEDRPTLCFAVNRAHAADLQAEFERHGIAAGYVDAMSDRLERDLINLRFRTGDIRVICSVRTMTTGVDLPVSCIIDAAPTRSEMLHVQKIGRGLRVNPGTEDCLILDHAGNSLRLGLVTDINRGDLDTTAPGEKAKREAKAEKLPKPCVSCGTLHVGRVCPNCGHERRPVAGVESADGDLVEITGKRAAPTKACKQGFWSMALWLDRERNKGGKLAKGLYMSRFGVWPCGLRDVPMQPDRAFLSYEKSRRVAYAKRRAKERGR</sequence>
<dbReference type="InterPro" id="IPR027417">
    <property type="entry name" value="P-loop_NTPase"/>
</dbReference>
<reference evidence="2" key="2">
    <citation type="journal article" date="2020" name="Microorganisms">
        <title>Osmotic Adaptation and Compatible Solute Biosynthesis of Phototrophic Bacteria as Revealed from Genome Analyses.</title>
        <authorList>
            <person name="Imhoff J.F."/>
            <person name="Rahn T."/>
            <person name="Kunzel S."/>
            <person name="Keller A."/>
            <person name="Neulinger S.C."/>
        </authorList>
    </citation>
    <scope>NUCLEOTIDE SEQUENCE</scope>
    <source>
        <strain evidence="2">LMG 28126</strain>
    </source>
</reference>
<dbReference type="Pfam" id="PF00271">
    <property type="entry name" value="Helicase_C"/>
    <property type="match status" value="1"/>
</dbReference>
<dbReference type="SMART" id="SM00487">
    <property type="entry name" value="DEXDc"/>
    <property type="match status" value="1"/>
</dbReference>
<dbReference type="PANTHER" id="PTHR47396">
    <property type="entry name" value="TYPE I RESTRICTION ENZYME ECOKI R PROTEIN"/>
    <property type="match status" value="1"/>
</dbReference>
<name>A0A934WIG5_9RHOB</name>
<dbReference type="AlphaFoldDB" id="A0A934WIG5"/>
<evidence type="ECO:0000313" key="3">
    <source>
        <dbReference type="Proteomes" id="UP000706333"/>
    </source>
</evidence>
<dbReference type="InterPro" id="IPR001650">
    <property type="entry name" value="Helicase_C-like"/>
</dbReference>
<evidence type="ECO:0000259" key="1">
    <source>
        <dbReference type="PROSITE" id="PS51192"/>
    </source>
</evidence>
<dbReference type="InterPro" id="IPR006935">
    <property type="entry name" value="Helicase/UvrB_N"/>
</dbReference>
<dbReference type="GO" id="GO:0005829">
    <property type="term" value="C:cytosol"/>
    <property type="evidence" value="ECO:0007669"/>
    <property type="project" value="TreeGrafter"/>
</dbReference>
<dbReference type="Gene3D" id="3.40.50.300">
    <property type="entry name" value="P-loop containing nucleotide triphosphate hydrolases"/>
    <property type="match status" value="2"/>
</dbReference>
<accession>A0A934WIG5</accession>
<dbReference type="SMART" id="SM00490">
    <property type="entry name" value="HELICc"/>
    <property type="match status" value="1"/>
</dbReference>